<organism evidence="2 3">
    <name type="scientific">Trichomonascus ciferrii</name>
    <dbReference type="NCBI Taxonomy" id="44093"/>
    <lineage>
        <taxon>Eukaryota</taxon>
        <taxon>Fungi</taxon>
        <taxon>Dikarya</taxon>
        <taxon>Ascomycota</taxon>
        <taxon>Saccharomycotina</taxon>
        <taxon>Dipodascomycetes</taxon>
        <taxon>Dipodascales</taxon>
        <taxon>Trichomonascaceae</taxon>
        <taxon>Trichomonascus</taxon>
        <taxon>Trichomonascus ciferrii complex</taxon>
    </lineage>
</organism>
<keyword evidence="3" id="KW-1185">Reference proteome</keyword>
<name>A0A642UXQ5_9ASCO</name>
<dbReference type="SUPFAM" id="SSF52833">
    <property type="entry name" value="Thioredoxin-like"/>
    <property type="match status" value="1"/>
</dbReference>
<dbReference type="GO" id="GO:0004364">
    <property type="term" value="F:glutathione transferase activity"/>
    <property type="evidence" value="ECO:0007669"/>
    <property type="project" value="InterPro"/>
</dbReference>
<dbReference type="Gene3D" id="1.20.1050.10">
    <property type="match status" value="1"/>
</dbReference>
<evidence type="ECO:0000313" key="3">
    <source>
        <dbReference type="Proteomes" id="UP000761534"/>
    </source>
</evidence>
<dbReference type="GO" id="GO:0005737">
    <property type="term" value="C:cytoplasm"/>
    <property type="evidence" value="ECO:0007669"/>
    <property type="project" value="TreeGrafter"/>
</dbReference>
<dbReference type="EMBL" id="SWFS01000376">
    <property type="protein sequence ID" value="KAA8907611.1"/>
    <property type="molecule type" value="Genomic_DNA"/>
</dbReference>
<dbReference type="Proteomes" id="UP000761534">
    <property type="component" value="Unassembled WGS sequence"/>
</dbReference>
<dbReference type="InterPro" id="IPR004045">
    <property type="entry name" value="Glutathione_S-Trfase_N"/>
</dbReference>
<accession>A0A642UXQ5</accession>
<dbReference type="InterPro" id="IPR016639">
    <property type="entry name" value="GST_Omega/GSH"/>
</dbReference>
<dbReference type="InterPro" id="IPR036282">
    <property type="entry name" value="Glutathione-S-Trfase_C_sf"/>
</dbReference>
<dbReference type="Gene3D" id="3.40.30.10">
    <property type="entry name" value="Glutaredoxin"/>
    <property type="match status" value="1"/>
</dbReference>
<dbReference type="InterPro" id="IPR036249">
    <property type="entry name" value="Thioredoxin-like_sf"/>
</dbReference>
<evidence type="ECO:0000259" key="1">
    <source>
        <dbReference type="Pfam" id="PF13409"/>
    </source>
</evidence>
<dbReference type="AlphaFoldDB" id="A0A642UXQ5"/>
<gene>
    <name evidence="2" type="ORF">TRICI_004902</name>
</gene>
<dbReference type="SUPFAM" id="SSF47616">
    <property type="entry name" value="GST C-terminal domain-like"/>
    <property type="match status" value="1"/>
</dbReference>
<dbReference type="Pfam" id="PF13410">
    <property type="entry name" value="GST_C_2"/>
    <property type="match status" value="1"/>
</dbReference>
<dbReference type="OrthoDB" id="2309723at2759"/>
<proteinExistence type="predicted"/>
<sequence>MSTDGFRDQVSSAPGAQFPPEKGRYLLFVSHCCPWAHGATIARELKGLEEYVELYEIAPVMGPEGWYVDKKDYPDATYLLDLYKRQVPDYSRRATVPTLFDKKTQRFVNNESHDIIRMFNAEFDGDRSVDLLPDELAETIARESEWIIDGISKIPLGILTGTDKEEVQRKKLLLVQNLQKLDALLADRKYIMGDKLTELDVRAYPANVRYDIIQTVFPQQEAEVLRPIREAYPNIHRWIRDLYWNHKAFRNTTKLDEVVENLRSKPFTPADWSPPQPLIESL</sequence>
<dbReference type="PANTHER" id="PTHR32419">
    <property type="entry name" value="GLUTATHIONYL-HYDROQUINONE REDUCTASE"/>
    <property type="match status" value="1"/>
</dbReference>
<dbReference type="Pfam" id="PF13409">
    <property type="entry name" value="GST_N_2"/>
    <property type="match status" value="1"/>
</dbReference>
<dbReference type="PANTHER" id="PTHR32419:SF6">
    <property type="entry name" value="GLUTATHIONE S-TRANSFERASE OMEGA-LIKE 1-RELATED"/>
    <property type="match status" value="1"/>
</dbReference>
<feature type="domain" description="GST N-terminal" evidence="1">
    <location>
        <begin position="33"/>
        <end position="121"/>
    </location>
</feature>
<comment type="caution">
    <text evidence="2">The sequence shown here is derived from an EMBL/GenBank/DDBJ whole genome shotgun (WGS) entry which is preliminary data.</text>
</comment>
<protein>
    <recommendedName>
        <fullName evidence="1">GST N-terminal domain-containing protein</fullName>
    </recommendedName>
</protein>
<evidence type="ECO:0000313" key="2">
    <source>
        <dbReference type="EMBL" id="KAA8907611.1"/>
    </source>
</evidence>
<dbReference type="VEuPathDB" id="FungiDB:TRICI_004902"/>
<reference evidence="2" key="1">
    <citation type="journal article" date="2019" name="G3 (Bethesda)">
        <title>Genome Assemblies of Two Rare Opportunistic Yeast Pathogens: Diutina rugosa (syn. Candida rugosa) and Trichomonascus ciferrii (syn. Candida ciferrii).</title>
        <authorList>
            <person name="Mixao V."/>
            <person name="Saus E."/>
            <person name="Hansen A.P."/>
            <person name="Lass-Florl C."/>
            <person name="Gabaldon T."/>
        </authorList>
    </citation>
    <scope>NUCLEOTIDE SEQUENCE</scope>
    <source>
        <strain evidence="2">CBS 4856</strain>
    </source>
</reference>